<dbReference type="SFLD" id="SFLDS00003">
    <property type="entry name" value="Haloacid_Dehalogenase"/>
    <property type="match status" value="1"/>
</dbReference>
<dbReference type="SUPFAM" id="SSF56784">
    <property type="entry name" value="HAD-like"/>
    <property type="match status" value="1"/>
</dbReference>
<evidence type="ECO:0000313" key="2">
    <source>
        <dbReference type="Proteomes" id="UP000199315"/>
    </source>
</evidence>
<dbReference type="Gene3D" id="3.40.50.1000">
    <property type="entry name" value="HAD superfamily/HAD-like"/>
    <property type="match status" value="1"/>
</dbReference>
<gene>
    <name evidence="1" type="ORF">SAMN05421730_1001203</name>
</gene>
<dbReference type="InterPro" id="IPR041492">
    <property type="entry name" value="HAD_2"/>
</dbReference>
<dbReference type="STRING" id="1619234.SAMN05421730_1001203"/>
<reference evidence="1 2" key="1">
    <citation type="submission" date="2016-09" db="EMBL/GenBank/DDBJ databases">
        <authorList>
            <person name="Capua I."/>
            <person name="De Benedictis P."/>
            <person name="Joannis T."/>
            <person name="Lombin L.H."/>
            <person name="Cattoli G."/>
        </authorList>
    </citation>
    <scope>NUCLEOTIDE SEQUENCE [LARGE SCALE GENOMIC DNA]</scope>
    <source>
        <strain evidence="1 2">GluBS11</strain>
    </source>
</reference>
<organism evidence="1 2">
    <name type="scientific">Anaerobium acetethylicum</name>
    <dbReference type="NCBI Taxonomy" id="1619234"/>
    <lineage>
        <taxon>Bacteria</taxon>
        <taxon>Bacillati</taxon>
        <taxon>Bacillota</taxon>
        <taxon>Clostridia</taxon>
        <taxon>Lachnospirales</taxon>
        <taxon>Lachnospiraceae</taxon>
        <taxon>Anaerobium</taxon>
    </lineage>
</organism>
<proteinExistence type="predicted"/>
<dbReference type="InterPro" id="IPR036412">
    <property type="entry name" value="HAD-like_sf"/>
</dbReference>
<sequence length="224" mass="25506">MLKNVKTAIFDLDGTLVDSMWMWKTIDIEFLGRYGISLPDDLQKEIEGMGFSETAVYFKDRFGLKESLDEIKHEWNRMAFDKYQNHVPMKKGAVHFLQQLKDNGISLGIATSNSRELAETVAKVHGLDRMFDTIITACDVRAGKPAPDIYLKAAGDLGAHPDHCLVFEDVPMGILAGKNARMRVCTIYDEFSADQEEEKRSLADYYIKDYEDIKFGTYEVLKND</sequence>
<accession>A0A1D3TNP0</accession>
<dbReference type="InterPro" id="IPR023198">
    <property type="entry name" value="PGP-like_dom2"/>
</dbReference>
<protein>
    <submittedName>
        <fullName evidence="1">Haloacid dehalogenase superfamily, subfamily IA, variant 3 with third motif having DD or ED</fullName>
    </submittedName>
</protein>
<evidence type="ECO:0000313" key="1">
    <source>
        <dbReference type="EMBL" id="SCP94967.1"/>
    </source>
</evidence>
<dbReference type="Gene3D" id="1.10.150.240">
    <property type="entry name" value="Putative phosphatase, domain 2"/>
    <property type="match status" value="1"/>
</dbReference>
<dbReference type="AlphaFoldDB" id="A0A1D3TNP0"/>
<name>A0A1D3TNP0_9FIRM</name>
<dbReference type="OrthoDB" id="9797743at2"/>
<dbReference type="GO" id="GO:0016791">
    <property type="term" value="F:phosphatase activity"/>
    <property type="evidence" value="ECO:0007669"/>
    <property type="project" value="TreeGrafter"/>
</dbReference>
<dbReference type="PRINTS" id="PR00413">
    <property type="entry name" value="HADHALOGNASE"/>
</dbReference>
<dbReference type="PANTHER" id="PTHR18901">
    <property type="entry name" value="2-DEOXYGLUCOSE-6-PHOSPHATE PHOSPHATASE 2"/>
    <property type="match status" value="1"/>
</dbReference>
<keyword evidence="2" id="KW-1185">Reference proteome</keyword>
<dbReference type="SFLD" id="SFLDG01129">
    <property type="entry name" value="C1.5:_HAD__Beta-PGM__Phosphata"/>
    <property type="match status" value="1"/>
</dbReference>
<dbReference type="PANTHER" id="PTHR18901:SF38">
    <property type="entry name" value="PSEUDOURIDINE-5'-PHOSPHATASE"/>
    <property type="match status" value="1"/>
</dbReference>
<dbReference type="NCBIfam" id="TIGR01509">
    <property type="entry name" value="HAD-SF-IA-v3"/>
    <property type="match status" value="1"/>
</dbReference>
<dbReference type="InterPro" id="IPR006439">
    <property type="entry name" value="HAD-SF_hydro_IA"/>
</dbReference>
<dbReference type="EMBL" id="FMKA01000001">
    <property type="protein sequence ID" value="SCP94967.1"/>
    <property type="molecule type" value="Genomic_DNA"/>
</dbReference>
<dbReference type="RefSeq" id="WP_091228822.1">
    <property type="nucleotide sequence ID" value="NZ_FMKA01000001.1"/>
</dbReference>
<dbReference type="Proteomes" id="UP000199315">
    <property type="component" value="Unassembled WGS sequence"/>
</dbReference>
<dbReference type="Pfam" id="PF13419">
    <property type="entry name" value="HAD_2"/>
    <property type="match status" value="1"/>
</dbReference>
<dbReference type="SFLD" id="SFLDG01135">
    <property type="entry name" value="C1.5.6:_HAD__Beta-PGM__Phospha"/>
    <property type="match status" value="1"/>
</dbReference>
<dbReference type="InterPro" id="IPR023214">
    <property type="entry name" value="HAD_sf"/>
</dbReference>